<dbReference type="Gene3D" id="3.40.50.300">
    <property type="entry name" value="P-loop containing nucleotide triphosphate hydrolases"/>
    <property type="match status" value="2"/>
</dbReference>
<dbReference type="PANTHER" id="PTHR42957">
    <property type="entry name" value="HELICASE MJ1565-RELATED"/>
    <property type="match status" value="1"/>
</dbReference>
<evidence type="ECO:0000313" key="4">
    <source>
        <dbReference type="Proteomes" id="UP000185753"/>
    </source>
</evidence>
<dbReference type="STRING" id="1443941.A9J31_07465"/>
<feature type="region of interest" description="Disordered" evidence="1">
    <location>
        <begin position="267"/>
        <end position="289"/>
    </location>
</feature>
<feature type="domain" description="Helicase HerA central" evidence="2">
    <location>
        <begin position="546"/>
        <end position="773"/>
    </location>
</feature>
<comment type="caution">
    <text evidence="3">The sequence shown here is derived from an EMBL/GenBank/DDBJ whole genome shotgun (WGS) entry which is preliminary data.</text>
</comment>
<gene>
    <name evidence="3" type="ORF">A9J31_07465</name>
</gene>
<proteinExistence type="predicted"/>
<evidence type="ECO:0000259" key="2">
    <source>
        <dbReference type="Pfam" id="PF01935"/>
    </source>
</evidence>
<accession>A0A1A7R7U0</accession>
<evidence type="ECO:0000256" key="1">
    <source>
        <dbReference type="SAM" id="MobiDB-lite"/>
    </source>
</evidence>
<dbReference type="InterPro" id="IPR002789">
    <property type="entry name" value="HerA_central"/>
</dbReference>
<evidence type="ECO:0000313" key="3">
    <source>
        <dbReference type="EMBL" id="OBX27956.1"/>
    </source>
</evidence>
<dbReference type="SUPFAM" id="SSF52540">
    <property type="entry name" value="P-loop containing nucleoside triphosphate hydrolases"/>
    <property type="match status" value="1"/>
</dbReference>
<dbReference type="InterPro" id="IPR008571">
    <property type="entry name" value="HerA-like"/>
</dbReference>
<dbReference type="AlphaFoldDB" id="A0A1A7R7U0"/>
<feature type="compositionally biased region" description="Low complexity" evidence="1">
    <location>
        <begin position="353"/>
        <end position="379"/>
    </location>
</feature>
<dbReference type="Proteomes" id="UP000185753">
    <property type="component" value="Unassembled WGS sequence"/>
</dbReference>
<dbReference type="OrthoDB" id="9806951at2"/>
<sequence>MNNQFNQKLVREERTENLERSLYSAEYMIKKSYLTDLPNMSILPTFNIEQINFSAEVRLFRLERLVQNNKQSVLESLVAIYTALGKAGHSIFFIFESNGDTTQIYIGVKSKSGDFEGQNAGELLKSTFDGQFSGSKLTGVLNTELKEIFQTTVNHEKNDCSGVTAVTLIPSLSVDNRENFIQGMERFIDAAEGKIYQAIFLAEAVEEAVLHTIRRGYEQIYTQISPYSKNTFSYSTQESENIAHVLGSSVTETLGKSIALTETKGTSISNGVNESSQQGSSSSRNKGGAVASAGAGIGMGVGTAIAGPAGVLIGGAVGGVVGGLAGSLLGSDSESSSQTKGTSYTESENLSEGKTSTNTSSTANTSTKSTSKGTTYGTNRQSTIEFQNKSVQQILNKIDQNLARLDDVESYGGWNFAAYFIGETPTVSHTLGSIYYGLMKGDDSNSEASTITTWTSEDKSLILKYLKNLQHPQLKVSTQLNVQIPFLSPTSLLSTKEIALTLNLPHHSTSSVSVVETVPFGRSIQYLSDIKAFNENAIDLGVLRHLWKDSNQPVFLENKQLTQHTLVCGSTGSGKSNTLYTILKNLRQRQIPFLVIEPVKGEYKHVFGNYSDVSVYGTNPKHTDLLKLNPFSFPEDIHVLEHVDYLVEIFNVCWPMYAAMPIVLKKAILLAYQRVGWNLDLSENIHRQQIFPTFTDVSLTLKEIIEDSAYSEEVKGNYIGSLETRIMSLTDGLSAQLFTSNEIDNSILFDQNVIVDLSRVASAETKSLIMGILVMKLNEYRTSQNLEMNSDLRHITILEEAHHLLKRTSIGQSTESNSLVGKSVEMLSDSIAEMRTYGQGFILVDQSPNALDISAIKNTNTKIILRLPEEQDRQVVGSSISLKDEQLAEISKLPQGVAIVHQSHWLEPILCKINYFNSDHSKFYFERSFENILTKKQIEQEILLFLLFIGERLPSDYRQPNLDFLLENLVIISDTVMRIELGQLLQGCKDANLQLSIKNFAKISEYIVRILNLENKLETLLKISVDIKDFDEKLNELIFNEDFIIKNQIKQACLKYLTCIDSGYLKAYQTWVEHVNKQNVS</sequence>
<organism evidence="3 4">
    <name type="scientific">Acinetobacter gandensis</name>
    <dbReference type="NCBI Taxonomy" id="1443941"/>
    <lineage>
        <taxon>Bacteria</taxon>
        <taxon>Pseudomonadati</taxon>
        <taxon>Pseudomonadota</taxon>
        <taxon>Gammaproteobacteria</taxon>
        <taxon>Moraxellales</taxon>
        <taxon>Moraxellaceae</taxon>
        <taxon>Acinetobacter</taxon>
    </lineage>
</organism>
<dbReference type="InterPro" id="IPR027417">
    <property type="entry name" value="P-loop_NTPase"/>
</dbReference>
<protein>
    <recommendedName>
        <fullName evidence="2">Helicase HerA central domain-containing protein</fullName>
    </recommendedName>
</protein>
<feature type="compositionally biased region" description="Polar residues" evidence="1">
    <location>
        <begin position="338"/>
        <end position="352"/>
    </location>
</feature>
<reference evidence="4" key="1">
    <citation type="submission" date="2016-06" db="EMBL/GenBank/DDBJ databases">
        <authorList>
            <person name="Radolfova-Krizova L."/>
            <person name="Nemec A."/>
        </authorList>
    </citation>
    <scope>NUCLEOTIDE SEQUENCE [LARGE SCALE GENOMIC DNA]</scope>
    <source>
        <strain evidence="4">ANC 4275</strain>
    </source>
</reference>
<name>A0A1A7R7U0_9GAMM</name>
<keyword evidence="4" id="KW-1185">Reference proteome</keyword>
<dbReference type="EMBL" id="LZDS01000027">
    <property type="protein sequence ID" value="OBX27956.1"/>
    <property type="molecule type" value="Genomic_DNA"/>
</dbReference>
<feature type="compositionally biased region" description="Low complexity" evidence="1">
    <location>
        <begin position="269"/>
        <end position="289"/>
    </location>
</feature>
<dbReference type="PANTHER" id="PTHR42957:SF1">
    <property type="entry name" value="HELICASE MJ1565-RELATED"/>
    <property type="match status" value="1"/>
</dbReference>
<dbReference type="RefSeq" id="WP_067765969.1">
    <property type="nucleotide sequence ID" value="NZ_LZDS01000027.1"/>
</dbReference>
<feature type="region of interest" description="Disordered" evidence="1">
    <location>
        <begin position="330"/>
        <end position="381"/>
    </location>
</feature>
<dbReference type="Pfam" id="PF01935">
    <property type="entry name" value="DUF87"/>
    <property type="match status" value="1"/>
</dbReference>